<dbReference type="EMBL" id="MHWF01000015">
    <property type="protein sequence ID" value="OHB05732.1"/>
    <property type="molecule type" value="Genomic_DNA"/>
</dbReference>
<evidence type="ECO:0000313" key="1">
    <source>
        <dbReference type="EMBL" id="OHB05732.1"/>
    </source>
</evidence>
<comment type="caution">
    <text evidence="1">The sequence shown here is derived from an EMBL/GenBank/DDBJ whole genome shotgun (WGS) entry which is preliminary data.</text>
</comment>
<dbReference type="AlphaFoldDB" id="A0A1G2U9P4"/>
<dbReference type="Proteomes" id="UP000177722">
    <property type="component" value="Unassembled WGS sequence"/>
</dbReference>
<gene>
    <name evidence="1" type="ORF">A3B16_00640</name>
</gene>
<protein>
    <submittedName>
        <fullName evidence="1">Uncharacterized protein</fullName>
    </submittedName>
</protein>
<name>A0A1G2U9P4_9BACT</name>
<proteinExistence type="predicted"/>
<accession>A0A1G2U9P4</accession>
<organism evidence="1 2">
    <name type="scientific">Candidatus Zambryskibacteria bacterium RIFCSPLOWO2_01_FULL_45_43</name>
    <dbReference type="NCBI Taxonomy" id="1802762"/>
    <lineage>
        <taxon>Bacteria</taxon>
        <taxon>Candidatus Zambryskiibacteriota</taxon>
    </lineage>
</organism>
<reference evidence="1 2" key="1">
    <citation type="journal article" date="2016" name="Nat. Commun.">
        <title>Thousands of microbial genomes shed light on interconnected biogeochemical processes in an aquifer system.</title>
        <authorList>
            <person name="Anantharaman K."/>
            <person name="Brown C.T."/>
            <person name="Hug L.A."/>
            <person name="Sharon I."/>
            <person name="Castelle C.J."/>
            <person name="Probst A.J."/>
            <person name="Thomas B.C."/>
            <person name="Singh A."/>
            <person name="Wilkins M.J."/>
            <person name="Karaoz U."/>
            <person name="Brodie E.L."/>
            <person name="Williams K.H."/>
            <person name="Hubbard S.S."/>
            <person name="Banfield J.F."/>
        </authorList>
    </citation>
    <scope>NUCLEOTIDE SEQUENCE [LARGE SCALE GENOMIC DNA]</scope>
</reference>
<sequence>MPFENIQGLLLKYHSYLSRRDTDCKKIHEVVTRISGIPITKEDITIKKGELHITGNSIMQNEIFFYKEKILEELHKLGITTITEIR</sequence>
<evidence type="ECO:0000313" key="2">
    <source>
        <dbReference type="Proteomes" id="UP000177722"/>
    </source>
</evidence>